<feature type="transmembrane region" description="Helical" evidence="1">
    <location>
        <begin position="6"/>
        <end position="26"/>
    </location>
</feature>
<dbReference type="AlphaFoldDB" id="A0A2H1FEN2"/>
<sequence>MISRYVWIGLAIGLFFAGLGMGYSIFINTYNPYAMMGNPVMFSQMIGKNPQFSGQYMGYMMQNPQYMNQWMSQNPQYVGQWMGSMMQDPQLRQQMYNYMLQNQDFMYEMMKNSNFQNNYMGPWMMQNNFTYHGMMWKK</sequence>
<dbReference type="RefSeq" id="WP_157927215.1">
    <property type="nucleotide sequence ID" value="NZ_LT841358.1"/>
</dbReference>
<evidence type="ECO:0000313" key="2">
    <source>
        <dbReference type="EMBL" id="SMH71201.1"/>
    </source>
</evidence>
<dbReference type="Proteomes" id="UP000230607">
    <property type="component" value="Chromosome 1"/>
</dbReference>
<dbReference type="EMBL" id="LT841358">
    <property type="protein sequence ID" value="SMH71201.1"/>
    <property type="molecule type" value="Genomic_DNA"/>
</dbReference>
<protein>
    <submittedName>
        <fullName evidence="2">Uncharacterized protein</fullName>
    </submittedName>
</protein>
<gene>
    <name evidence="2" type="ORF">NCS_11008</name>
</gene>
<evidence type="ECO:0000256" key="1">
    <source>
        <dbReference type="SAM" id="Phobius"/>
    </source>
</evidence>
<organism evidence="2 3">
    <name type="scientific">Candidatus Nitrosotalea okcheonensis</name>
    <dbReference type="NCBI Taxonomy" id="1903276"/>
    <lineage>
        <taxon>Archaea</taxon>
        <taxon>Nitrososphaerota</taxon>
        <taxon>Nitrososphaeria</taxon>
        <taxon>Nitrosotaleales</taxon>
        <taxon>Nitrosotaleaceae</taxon>
        <taxon>Nitrosotalea</taxon>
    </lineage>
</organism>
<keyword evidence="1" id="KW-0472">Membrane</keyword>
<dbReference type="OrthoDB" id="12384at2157"/>
<keyword evidence="3" id="KW-1185">Reference proteome</keyword>
<name>A0A2H1FEN2_9ARCH</name>
<keyword evidence="1" id="KW-1133">Transmembrane helix</keyword>
<keyword evidence="1" id="KW-0812">Transmembrane</keyword>
<reference evidence="3" key="1">
    <citation type="submission" date="2017-03" db="EMBL/GenBank/DDBJ databases">
        <authorList>
            <person name="Herbold C."/>
        </authorList>
    </citation>
    <scope>NUCLEOTIDE SEQUENCE [LARGE SCALE GENOMIC DNA]</scope>
</reference>
<evidence type="ECO:0000313" key="3">
    <source>
        <dbReference type="Proteomes" id="UP000230607"/>
    </source>
</evidence>
<accession>A0A2H1FEN2</accession>
<proteinExistence type="predicted"/>